<sequence length="423" mass="46616">MQNNKDKQSYLLPIAMFAVATFFYLYEFLLRVSPNVLEKELFVAFGMDAKAFGLFTSCYYWSYAALQLPVGALTDKYGPRRLLTFAIMLCAVSTFMLALTENFFLSCVSRFLIGAGSAFAFISCMKIINIWFAPRLFPLLTGLTLAIGTLGAAVGGNPLSLALKFLDWRTLLHVIAIVGIVLGVVAWLLIKDQNPNHPDTLLREEGANPGFWQSLFTVAKQPQNWLVGIYAFFVTAPTDAFGGAWGVKFLTDTHGLSREIASSAAVTMTFVGMAVGSPLLGWISGKLDSRKYPMLFSALCAALALSLIIYLPHHNGWTASLLFFLFGATGTYVLAFVMIRRITESQYVATAVGFVNMLSMVGSALLTYVIGWLLDFMRMGAVNDAGVPFYSVYDFHVSLFVLPLFYVLSAVLMVPFIVDKKDK</sequence>
<feature type="transmembrane region" description="Helical" evidence="25">
    <location>
        <begin position="292"/>
        <end position="311"/>
    </location>
</feature>
<comment type="catalytic activity">
    <reaction evidence="9">
        <text>L-histidyl-glycine(out) = L-histidyl-glycine(in)</text>
        <dbReference type="Rhea" id="RHEA:79395"/>
        <dbReference type="ChEBI" id="CHEBI:229957"/>
    </reaction>
</comment>
<keyword evidence="5 25" id="KW-1133">Transmembrane helix</keyword>
<feature type="transmembrane region" description="Helical" evidence="25">
    <location>
        <begin position="41"/>
        <end position="62"/>
    </location>
</feature>
<evidence type="ECO:0000256" key="1">
    <source>
        <dbReference type="ARBA" id="ARBA00004155"/>
    </source>
</evidence>
<comment type="similarity">
    <text evidence="2">Belongs to the major facilitator superfamily.</text>
</comment>
<proteinExistence type="inferred from homology"/>
<comment type="catalytic activity">
    <reaction evidence="11">
        <text>L-alpha-aminoacyl-L-histidine(out) = L-alpha-aminoacyl-L-histidine(in)</text>
        <dbReference type="Rhea" id="RHEA:79375"/>
        <dbReference type="ChEBI" id="CHEBI:229967"/>
    </reaction>
</comment>
<feature type="transmembrane region" description="Helical" evidence="25">
    <location>
        <begin position="111"/>
        <end position="133"/>
    </location>
</feature>
<feature type="transmembrane region" description="Helical" evidence="25">
    <location>
        <begin position="82"/>
        <end position="99"/>
    </location>
</feature>
<dbReference type="RefSeq" id="WP_057624384.1">
    <property type="nucleotide sequence ID" value="NZ_LKHV02000001.1"/>
</dbReference>
<comment type="caution">
    <text evidence="27">The sequence shown here is derived from an EMBL/GenBank/DDBJ whole genome shotgun (WGS) entry which is preliminary data.</text>
</comment>
<evidence type="ECO:0000256" key="21">
    <source>
        <dbReference type="ARBA" id="ARBA00044985"/>
    </source>
</evidence>
<evidence type="ECO:0000256" key="3">
    <source>
        <dbReference type="ARBA" id="ARBA00022448"/>
    </source>
</evidence>
<protein>
    <recommendedName>
        <fullName evidence="21">Lysosomal dipeptide transporter MFSD1</fullName>
    </recommendedName>
    <alternativeName>
        <fullName evidence="22">Major facilitator superfamily domain-containing protein 1</fullName>
    </alternativeName>
</protein>
<dbReference type="PANTHER" id="PTHR23512:SF3">
    <property type="entry name" value="MAJOR FACILITATOR SUPERFAMILY DOMAIN-CONTAINING PROTEIN 1"/>
    <property type="match status" value="1"/>
</dbReference>
<organism evidence="27">
    <name type="scientific">Candidatus Berkiella cookevillensis</name>
    <dbReference type="NCBI Taxonomy" id="437022"/>
    <lineage>
        <taxon>Bacteria</taxon>
        <taxon>Pseudomonadati</taxon>
        <taxon>Pseudomonadota</taxon>
        <taxon>Gammaproteobacteria</taxon>
        <taxon>Candidatus Berkiellales</taxon>
        <taxon>Candidatus Berkiellaceae</taxon>
        <taxon>Candidatus Berkiella</taxon>
    </lineage>
</organism>
<evidence type="ECO:0000256" key="2">
    <source>
        <dbReference type="ARBA" id="ARBA00008335"/>
    </source>
</evidence>
<dbReference type="GO" id="GO:0005765">
    <property type="term" value="C:lysosomal membrane"/>
    <property type="evidence" value="ECO:0007669"/>
    <property type="project" value="UniProtKB-SubCell"/>
</dbReference>
<evidence type="ECO:0000256" key="12">
    <source>
        <dbReference type="ARBA" id="ARBA00044891"/>
    </source>
</evidence>
<evidence type="ECO:0000313" key="27">
    <source>
        <dbReference type="EMBL" id="KRG18796.1"/>
    </source>
</evidence>
<evidence type="ECO:0000259" key="26">
    <source>
        <dbReference type="PROSITE" id="PS50850"/>
    </source>
</evidence>
<evidence type="ECO:0000256" key="10">
    <source>
        <dbReference type="ARBA" id="ARBA00044881"/>
    </source>
</evidence>
<evidence type="ECO:0000256" key="5">
    <source>
        <dbReference type="ARBA" id="ARBA00022989"/>
    </source>
</evidence>
<comment type="catalytic activity">
    <reaction evidence="12">
        <text>L-lysyl-L-alpha-amino acid(out) = L-lysyl-L-alpha-amino acid(in)</text>
        <dbReference type="Rhea" id="RHEA:79387"/>
        <dbReference type="ChEBI" id="CHEBI:229965"/>
    </reaction>
</comment>
<evidence type="ECO:0000256" key="6">
    <source>
        <dbReference type="ARBA" id="ARBA00023136"/>
    </source>
</evidence>
<comment type="subcellular location">
    <subcellularLocation>
        <location evidence="1">Lysosome membrane</location>
        <topology evidence="1">Multi-pass membrane protein</topology>
    </subcellularLocation>
</comment>
<evidence type="ECO:0000256" key="17">
    <source>
        <dbReference type="ARBA" id="ARBA00044903"/>
    </source>
</evidence>
<evidence type="ECO:0000256" key="16">
    <source>
        <dbReference type="ARBA" id="ARBA00044900"/>
    </source>
</evidence>
<evidence type="ECO:0000256" key="14">
    <source>
        <dbReference type="ARBA" id="ARBA00044898"/>
    </source>
</evidence>
<evidence type="ECO:0000256" key="19">
    <source>
        <dbReference type="ARBA" id="ARBA00044919"/>
    </source>
</evidence>
<evidence type="ECO:0000256" key="18">
    <source>
        <dbReference type="ARBA" id="ARBA00044912"/>
    </source>
</evidence>
<evidence type="ECO:0000256" key="23">
    <source>
        <dbReference type="ARBA" id="ARBA00045709"/>
    </source>
</evidence>
<feature type="transmembrane region" description="Helical" evidence="25">
    <location>
        <begin position="171"/>
        <end position="190"/>
    </location>
</feature>
<dbReference type="Proteomes" id="UP000051494">
    <property type="component" value="Unassembled WGS sequence"/>
</dbReference>
<dbReference type="InterPro" id="IPR020846">
    <property type="entry name" value="MFS_dom"/>
</dbReference>
<keyword evidence="4 25" id="KW-0812">Transmembrane</keyword>
<comment type="subunit">
    <text evidence="24">Homodimer. Interacts with lysosomal protein GLMP (via lumenal domain); the interaction starts while both proteins are still in the endoplasmic reticulum and is required for stabilization of MFSD1 in lysosomes but has no direct effect on its targeting to lysosomes or transporter activity.</text>
</comment>
<name>A0A0Q9YE90_9GAMM</name>
<feature type="transmembrane region" description="Helical" evidence="25">
    <location>
        <begin position="351"/>
        <end position="374"/>
    </location>
</feature>
<reference evidence="27" key="1">
    <citation type="submission" date="2015-09" db="EMBL/GenBank/DDBJ databases">
        <title>Draft Genome Sequences of Two Novel Amoeba-resistant Intranuclear Bacteria, Candidatus Berkiella cookevillensis and Candidatus Berkiella aquae.</title>
        <authorList>
            <person name="Mehari Y.T."/>
            <person name="Arivett B.A."/>
            <person name="Farone A.L."/>
            <person name="Gunderson J.H."/>
            <person name="Farone M.B."/>
        </authorList>
    </citation>
    <scope>NUCLEOTIDE SEQUENCE [LARGE SCALE GENOMIC DNA]</scope>
    <source>
        <strain evidence="27">CC99</strain>
    </source>
</reference>
<dbReference type="InterPro" id="IPR036259">
    <property type="entry name" value="MFS_trans_sf"/>
</dbReference>
<dbReference type="PROSITE" id="PS50850">
    <property type="entry name" value="MFS"/>
    <property type="match status" value="1"/>
</dbReference>
<reference evidence="28" key="3">
    <citation type="submission" date="2021-06" db="EMBL/GenBank/DDBJ databases">
        <title>Genomic Description and Analysis of Intracellular Bacteria, Candidatus Berkiella cookevillensis and Candidatus Berkiella aquae.</title>
        <authorList>
            <person name="Kidane D.T."/>
            <person name="Mehari Y.T."/>
            <person name="Rice F.C."/>
            <person name="Arivett B.A."/>
            <person name="Farone A.L."/>
            <person name="Berk S.G."/>
            <person name="Farone M.B."/>
        </authorList>
    </citation>
    <scope>NUCLEOTIDE SEQUENCE</scope>
    <source>
        <strain evidence="28">CC99</strain>
    </source>
</reference>
<dbReference type="SUPFAM" id="SSF103473">
    <property type="entry name" value="MFS general substrate transporter"/>
    <property type="match status" value="1"/>
</dbReference>
<dbReference type="InterPro" id="IPR011701">
    <property type="entry name" value="MFS"/>
</dbReference>
<comment type="catalytic activity">
    <reaction evidence="18">
        <text>L-histidyl-L-alpha-amino acid(out) = L-histidyl-L-alpha-amino acid(in)</text>
        <dbReference type="Rhea" id="RHEA:79379"/>
        <dbReference type="ChEBI" id="CHEBI:229964"/>
    </reaction>
</comment>
<keyword evidence="3" id="KW-0813">Transport</keyword>
<reference evidence="28" key="2">
    <citation type="journal article" date="2016" name="Genome Announc.">
        <title>Draft Genome Sequences of Two Novel Amoeba-Resistant Intranuclear Bacteria, 'Candidatus Berkiella cookevillensis' and 'Candidatus Berkiella aquae'.</title>
        <authorList>
            <person name="Mehari Y.T."/>
            <person name="Arivett B.A."/>
            <person name="Farone A.L."/>
            <person name="Gunderson J.H."/>
            <person name="Farone M.B."/>
        </authorList>
    </citation>
    <scope>NUCLEOTIDE SEQUENCE</scope>
    <source>
        <strain evidence="28">CC99</strain>
    </source>
</reference>
<gene>
    <name evidence="27" type="primary">exuT</name>
    <name evidence="28" type="ORF">CC99x_012465</name>
    <name evidence="27" type="ORF">CC99x_01277</name>
</gene>
<comment type="catalytic activity">
    <reaction evidence="15">
        <text>L-arginyl-L-alpha-amino acid(out) = L-arginyl-L-alpha-amino acid(in)</text>
        <dbReference type="Rhea" id="RHEA:79371"/>
        <dbReference type="ChEBI" id="CHEBI:84315"/>
    </reaction>
</comment>
<evidence type="ECO:0000256" key="4">
    <source>
        <dbReference type="ARBA" id="ARBA00022692"/>
    </source>
</evidence>
<feature type="transmembrane region" description="Helical" evidence="25">
    <location>
        <begin position="397"/>
        <end position="418"/>
    </location>
</feature>
<dbReference type="EMBL" id="LKHV01000005">
    <property type="protein sequence ID" value="KRG18796.1"/>
    <property type="molecule type" value="Genomic_DNA"/>
</dbReference>
<feature type="transmembrane region" description="Helical" evidence="25">
    <location>
        <begin position="12"/>
        <end position="29"/>
    </location>
</feature>
<comment type="catalytic activity">
    <reaction evidence="20">
        <text>L-lysyl-glycine(out) = L-lysyl-glycine(in)</text>
        <dbReference type="Rhea" id="RHEA:79407"/>
        <dbReference type="ChEBI" id="CHEBI:191202"/>
    </reaction>
</comment>
<comment type="catalytic activity">
    <reaction evidence="19">
        <text>L-alanyl-L-lysine(out) = L-alanyl-L-lysine(in)</text>
        <dbReference type="Rhea" id="RHEA:79415"/>
        <dbReference type="ChEBI" id="CHEBI:192470"/>
    </reaction>
</comment>
<feature type="domain" description="Major facilitator superfamily (MFS) profile" evidence="26">
    <location>
        <begin position="13"/>
        <end position="421"/>
    </location>
</feature>
<evidence type="ECO:0000256" key="24">
    <source>
        <dbReference type="ARBA" id="ARBA00046376"/>
    </source>
</evidence>
<evidence type="ECO:0000256" key="9">
    <source>
        <dbReference type="ARBA" id="ARBA00044878"/>
    </source>
</evidence>
<dbReference type="Gene3D" id="1.20.1250.20">
    <property type="entry name" value="MFS general substrate transporter like domains"/>
    <property type="match status" value="2"/>
</dbReference>
<dbReference type="AlphaFoldDB" id="A0A0Q9YE90"/>
<feature type="transmembrane region" description="Helical" evidence="25">
    <location>
        <begin position="139"/>
        <end position="159"/>
    </location>
</feature>
<dbReference type="EMBL" id="LKHV02000001">
    <property type="protein sequence ID" value="MCS5709711.1"/>
    <property type="molecule type" value="Genomic_DNA"/>
</dbReference>
<keyword evidence="29" id="KW-1185">Reference proteome</keyword>
<dbReference type="InterPro" id="IPR052187">
    <property type="entry name" value="MFSD1"/>
</dbReference>
<keyword evidence="6 25" id="KW-0472">Membrane</keyword>
<evidence type="ECO:0000256" key="15">
    <source>
        <dbReference type="ARBA" id="ARBA00044899"/>
    </source>
</evidence>
<keyword evidence="7" id="KW-0458">Lysosome</keyword>
<evidence type="ECO:0000256" key="13">
    <source>
        <dbReference type="ARBA" id="ARBA00044893"/>
    </source>
</evidence>
<evidence type="ECO:0000256" key="8">
    <source>
        <dbReference type="ARBA" id="ARBA00044876"/>
    </source>
</evidence>
<accession>A0A0Q9YE90</accession>
<evidence type="ECO:0000256" key="20">
    <source>
        <dbReference type="ARBA" id="ARBA00044924"/>
    </source>
</evidence>
<evidence type="ECO:0000256" key="7">
    <source>
        <dbReference type="ARBA" id="ARBA00023228"/>
    </source>
</evidence>
<comment type="catalytic activity">
    <reaction evidence="14">
        <text>L-aspartyl-L-lysine(out) = L-aspartyl-L-lysine(in)</text>
        <dbReference type="Rhea" id="RHEA:79411"/>
        <dbReference type="ChEBI" id="CHEBI:229953"/>
    </reaction>
</comment>
<dbReference type="STRING" id="437022.CC99x_01277"/>
<comment type="function">
    <text evidence="23">Lysosomal dipeptide uniporter that selectively exports lysine, arginine or histidine-containing dipeptides with a net positive charge from the lysosome lumen into the cytosol. Could play a role in a specific type of protein O-glycosylation indirectly regulating macrophages migration and tissue invasion. Also essential for liver homeostasis.</text>
</comment>
<evidence type="ECO:0000256" key="11">
    <source>
        <dbReference type="ARBA" id="ARBA00044884"/>
    </source>
</evidence>
<comment type="catalytic activity">
    <reaction evidence="8">
        <text>L-lysyl-L-alanine(out) = L-lysyl-L-alanine(in)</text>
        <dbReference type="Rhea" id="RHEA:79399"/>
        <dbReference type="ChEBI" id="CHEBI:229954"/>
    </reaction>
</comment>
<feature type="transmembrane region" description="Helical" evidence="25">
    <location>
        <begin position="260"/>
        <end position="280"/>
    </location>
</feature>
<feature type="transmembrane region" description="Helical" evidence="25">
    <location>
        <begin position="317"/>
        <end position="339"/>
    </location>
</feature>
<dbReference type="Pfam" id="PF07690">
    <property type="entry name" value="MFS_1"/>
    <property type="match status" value="1"/>
</dbReference>
<comment type="catalytic activity">
    <reaction evidence="10">
        <text>L-alpha-aminoacyl-L-arginine(out) = L-alpha-aminoacyl-L-arginine(in)</text>
        <dbReference type="Rhea" id="RHEA:79367"/>
        <dbReference type="ChEBI" id="CHEBI:229968"/>
    </reaction>
</comment>
<dbReference type="PANTHER" id="PTHR23512">
    <property type="entry name" value="MAJOR FACILITATOR SUPERFAMILY DOMAIN-CONTAINING PROTEIN 1"/>
    <property type="match status" value="1"/>
</dbReference>
<comment type="catalytic activity">
    <reaction evidence="16">
        <text>L-lysyl-L-lysine(out) = L-lysyl-L-lysine(in)</text>
        <dbReference type="Rhea" id="RHEA:79403"/>
        <dbReference type="ChEBI" id="CHEBI:229956"/>
    </reaction>
</comment>
<evidence type="ECO:0000313" key="28">
    <source>
        <dbReference type="EMBL" id="MCS5709711.1"/>
    </source>
</evidence>
<dbReference type="OrthoDB" id="5620971at2"/>
<evidence type="ECO:0000256" key="25">
    <source>
        <dbReference type="SAM" id="Phobius"/>
    </source>
</evidence>
<evidence type="ECO:0000256" key="22">
    <source>
        <dbReference type="ARBA" id="ARBA00045018"/>
    </source>
</evidence>
<comment type="catalytic activity">
    <reaction evidence="17">
        <text>L-arginyl-glycine(out) = L-arginyl-glycine(in)</text>
        <dbReference type="Rhea" id="RHEA:79391"/>
        <dbReference type="ChEBI" id="CHEBI:229955"/>
    </reaction>
</comment>
<dbReference type="GO" id="GO:0022857">
    <property type="term" value="F:transmembrane transporter activity"/>
    <property type="evidence" value="ECO:0007669"/>
    <property type="project" value="InterPro"/>
</dbReference>
<evidence type="ECO:0000313" key="29">
    <source>
        <dbReference type="Proteomes" id="UP000051494"/>
    </source>
</evidence>
<comment type="catalytic activity">
    <reaction evidence="13">
        <text>L-alpha-aminoacyl-L-lysine(out) = L-alpha-aminoacyl-L-lysine(in)</text>
        <dbReference type="Rhea" id="RHEA:79383"/>
        <dbReference type="ChEBI" id="CHEBI:229966"/>
    </reaction>
</comment>